<organism evidence="1 2">
    <name type="scientific">Paramormyrops kingsleyae</name>
    <dbReference type="NCBI Taxonomy" id="1676925"/>
    <lineage>
        <taxon>Eukaryota</taxon>
        <taxon>Metazoa</taxon>
        <taxon>Chordata</taxon>
        <taxon>Craniata</taxon>
        <taxon>Vertebrata</taxon>
        <taxon>Euteleostomi</taxon>
        <taxon>Actinopterygii</taxon>
        <taxon>Neopterygii</taxon>
        <taxon>Teleostei</taxon>
        <taxon>Osteoglossocephala</taxon>
        <taxon>Osteoglossomorpha</taxon>
        <taxon>Osteoglossiformes</taxon>
        <taxon>Mormyridae</taxon>
        <taxon>Paramormyrops</taxon>
    </lineage>
</organism>
<evidence type="ECO:0000313" key="2">
    <source>
        <dbReference type="Proteomes" id="UP000261540"/>
    </source>
</evidence>
<evidence type="ECO:0000313" key="1">
    <source>
        <dbReference type="Ensembl" id="ENSPKIP00000001001.1"/>
    </source>
</evidence>
<dbReference type="GO" id="GO:0048255">
    <property type="term" value="P:mRNA stabilization"/>
    <property type="evidence" value="ECO:0007669"/>
    <property type="project" value="TreeGrafter"/>
</dbReference>
<dbReference type="GeneTree" id="ENSGT00390000003267"/>
<dbReference type="GO" id="GO:0007141">
    <property type="term" value="P:male meiosis I"/>
    <property type="evidence" value="ECO:0007669"/>
    <property type="project" value="TreeGrafter"/>
</dbReference>
<reference evidence="1" key="2">
    <citation type="submission" date="2025-09" db="UniProtKB">
        <authorList>
            <consortium name="Ensembl"/>
        </authorList>
    </citation>
    <scope>IDENTIFICATION</scope>
</reference>
<accession>A0A3B3Q6G7</accession>
<dbReference type="GO" id="GO:0005634">
    <property type="term" value="C:nucleus"/>
    <property type="evidence" value="ECO:0007669"/>
    <property type="project" value="TreeGrafter"/>
</dbReference>
<dbReference type="GO" id="GO:0005737">
    <property type="term" value="C:cytoplasm"/>
    <property type="evidence" value="ECO:0007669"/>
    <property type="project" value="TreeGrafter"/>
</dbReference>
<dbReference type="AlphaFoldDB" id="A0A3B3Q6G7"/>
<dbReference type="PANTHER" id="PTHR33861:SF3">
    <property type="entry name" value="MEIOSIS-SPECIFIC COILED-COIL DOMAIN-CONTAINING PROTEIN MEIOC"/>
    <property type="match status" value="1"/>
</dbReference>
<dbReference type="InterPro" id="IPR027963">
    <property type="entry name" value="MEIOC"/>
</dbReference>
<keyword evidence="2" id="KW-1185">Reference proteome</keyword>
<dbReference type="PANTHER" id="PTHR33861">
    <property type="entry name" value="PROTEIN CBG18333"/>
    <property type="match status" value="1"/>
</dbReference>
<name>A0A3B3Q6G7_9TELE</name>
<dbReference type="Ensembl" id="ENSPKIT00000024908.1">
    <property type="protein sequence ID" value="ENSPKIP00000001001.1"/>
    <property type="gene ID" value="ENSPKIG00000019445.1"/>
</dbReference>
<dbReference type="CTD" id="100538154"/>
<sequence>MEVNALKKNKINVISHEGIMAFDQYHYTDLGLLVSPYQHQTIFNEGSTRLPQSSLFPHSFSNSLQPEEFPQSYTSVQGQEDPYQLVYCAQRNSADGNECGSTSDLYGLVSDILEESDHMDSYFADEMSSNVKSVWSLNSGKEDIQQYFQSEPDIQAVSSNLQITSPSGCLVNTENDNFLSFYSDYSNQNQLKPNGNMQVMMQEGEDNEHFEHHASDQHTFSRMQSLESQTGQFKKEVLAGFEGPRPSDHAIKTPTPPSTYWPKDFSEISQQQTFLQLKSSSADFNPLAPFRSKHSIENTNNFSPNLNQYVHHQLSQYQNQAKKTKNPGLPEYSKRLSFPISDFVPQNFQQMQRKTSRPQDYSLGDGQNPYNQAAQNQVMLNLEELQKAGDDSEFDQDLDDSPLAGNLMKKVHSLQKIKENMKPQNSNHGERVKKQELLQNAYLDFLGNVHGSCRSIGRNANIGEKTQPAPFFPYMHLVGDRQNPWPVHCNTGSFSPRSTFPHCSSYVRPMDLCNLLPDNELSTLNACLRDMMSTENPLSAAACVMGVPSLTKSRCGPTSQLHLYLEECYEQWRSLEKERKKIENILTKSFPGKRISTVSSSPIPKVPQNPSRVDRLIVDQLREQARVVALFGKMECLRGVPLHANIRSALDRHLEVIYNTQARRTDEYISTSNRQRQGGTYIKEDRVILLLAAAVKDLCVTTRRTRTALWCALQMTSPQVEHKVDEQKGIPT</sequence>
<protein>
    <submittedName>
        <fullName evidence="1">Minamoto</fullName>
    </submittedName>
</protein>
<dbReference type="Pfam" id="PF15189">
    <property type="entry name" value="MEIOC"/>
    <property type="match status" value="1"/>
</dbReference>
<dbReference type="Proteomes" id="UP000261540">
    <property type="component" value="Unplaced"/>
</dbReference>
<proteinExistence type="predicted"/>
<dbReference type="STRING" id="1676925.ENSPKIP00000001001"/>
<dbReference type="GO" id="GO:0007144">
    <property type="term" value="P:female meiosis I"/>
    <property type="evidence" value="ECO:0007669"/>
    <property type="project" value="TreeGrafter"/>
</dbReference>
<reference evidence="1" key="1">
    <citation type="submission" date="2025-08" db="UniProtKB">
        <authorList>
            <consortium name="Ensembl"/>
        </authorList>
    </citation>
    <scope>IDENTIFICATION</scope>
</reference>